<dbReference type="AlphaFoldDB" id="A0A1U7M2G7"/>
<evidence type="ECO:0000313" key="2">
    <source>
        <dbReference type="EMBL" id="OLS01475.1"/>
    </source>
</evidence>
<organism evidence="2 3">
    <name type="scientific">Tissierella creatinophila DSM 6911</name>
    <dbReference type="NCBI Taxonomy" id="1123403"/>
    <lineage>
        <taxon>Bacteria</taxon>
        <taxon>Bacillati</taxon>
        <taxon>Bacillota</taxon>
        <taxon>Tissierellia</taxon>
        <taxon>Tissierellales</taxon>
        <taxon>Tissierellaceae</taxon>
        <taxon>Tissierella</taxon>
    </lineage>
</organism>
<feature type="transmembrane region" description="Helical" evidence="1">
    <location>
        <begin position="29"/>
        <end position="50"/>
    </location>
</feature>
<comment type="caution">
    <text evidence="2">The sequence shown here is derived from an EMBL/GenBank/DDBJ whole genome shotgun (WGS) entry which is preliminary data.</text>
</comment>
<protein>
    <submittedName>
        <fullName evidence="2">Uncharacterized protein</fullName>
    </submittedName>
</protein>
<evidence type="ECO:0000256" key="1">
    <source>
        <dbReference type="SAM" id="Phobius"/>
    </source>
</evidence>
<sequence length="93" mass="10177">MKKTIIVLLVLAVAIVLQVFLSKQKDKRLGLILPLVGLIYSITTIFGITIGKDTTVGEAMGLAISTFLLSNIPTIILMTIYLGYRGKLKQIKD</sequence>
<evidence type="ECO:0000313" key="3">
    <source>
        <dbReference type="Proteomes" id="UP000186112"/>
    </source>
</evidence>
<keyword evidence="3" id="KW-1185">Reference proteome</keyword>
<dbReference type="RefSeq" id="WP_075728609.1">
    <property type="nucleotide sequence ID" value="NZ_LTDM01000066.1"/>
</dbReference>
<dbReference type="OrthoDB" id="2200068at2"/>
<accession>A0A1U7M2G7</accession>
<dbReference type="Proteomes" id="UP000186112">
    <property type="component" value="Unassembled WGS sequence"/>
</dbReference>
<feature type="transmembrane region" description="Helical" evidence="1">
    <location>
        <begin position="62"/>
        <end position="84"/>
    </location>
</feature>
<keyword evidence="1" id="KW-0472">Membrane</keyword>
<dbReference type="EMBL" id="LTDM01000066">
    <property type="protein sequence ID" value="OLS01475.1"/>
    <property type="molecule type" value="Genomic_DNA"/>
</dbReference>
<feature type="transmembrane region" description="Helical" evidence="1">
    <location>
        <begin position="6"/>
        <end position="22"/>
    </location>
</feature>
<proteinExistence type="predicted"/>
<gene>
    <name evidence="2" type="ORF">TICRE_25140</name>
</gene>
<keyword evidence="1" id="KW-0812">Transmembrane</keyword>
<keyword evidence="1" id="KW-1133">Transmembrane helix</keyword>
<name>A0A1U7M2G7_TISCR</name>
<reference evidence="2 3" key="1">
    <citation type="submission" date="2016-02" db="EMBL/GenBank/DDBJ databases">
        <title>Genome sequence of Tissierella creatinophila DSM 6911.</title>
        <authorList>
            <person name="Poehlein A."/>
            <person name="Daniel R."/>
        </authorList>
    </citation>
    <scope>NUCLEOTIDE SEQUENCE [LARGE SCALE GENOMIC DNA]</scope>
    <source>
        <strain evidence="2 3">DSM 6911</strain>
    </source>
</reference>